<evidence type="ECO:0000313" key="1">
    <source>
        <dbReference type="EMBL" id="KAF2618342.1"/>
    </source>
</evidence>
<organism evidence="1 2">
    <name type="scientific">Brassica cretica</name>
    <name type="common">Mustard</name>
    <dbReference type="NCBI Taxonomy" id="69181"/>
    <lineage>
        <taxon>Eukaryota</taxon>
        <taxon>Viridiplantae</taxon>
        <taxon>Streptophyta</taxon>
        <taxon>Embryophyta</taxon>
        <taxon>Tracheophyta</taxon>
        <taxon>Spermatophyta</taxon>
        <taxon>Magnoliopsida</taxon>
        <taxon>eudicotyledons</taxon>
        <taxon>Gunneridae</taxon>
        <taxon>Pentapetalae</taxon>
        <taxon>rosids</taxon>
        <taxon>malvids</taxon>
        <taxon>Brassicales</taxon>
        <taxon>Brassicaceae</taxon>
        <taxon>Brassiceae</taxon>
        <taxon>Brassica</taxon>
    </lineage>
</organism>
<dbReference type="EMBL" id="QGKW02000007">
    <property type="protein sequence ID" value="KAF2618342.1"/>
    <property type="molecule type" value="Genomic_DNA"/>
</dbReference>
<gene>
    <name evidence="1" type="ORF">F2Q68_00040212</name>
</gene>
<protein>
    <submittedName>
        <fullName evidence="1">Uncharacterized protein</fullName>
    </submittedName>
</protein>
<dbReference type="AlphaFoldDB" id="A0A8S9MH81"/>
<proteinExistence type="predicted"/>
<accession>A0A8S9MH81</accession>
<name>A0A8S9MH81_BRACR</name>
<sequence length="158" mass="17918">MEGSVCMLLASEVLWLETDDLWSELEGMGGESEIRRDRDLLVLVVRVVVDGRFSVHVVRIRGLLSMEGSVCMLLASEVLWLETDDLWSELEGMGGESEIRWSVVKVQGYMVRRSCDVSKVRGVVVRRDRDLLVLVVRVVVDGRFSVHEVRIRGFVVRG</sequence>
<reference evidence="1" key="1">
    <citation type="submission" date="2019-12" db="EMBL/GenBank/DDBJ databases">
        <title>Genome sequencing and annotation of Brassica cretica.</title>
        <authorList>
            <person name="Studholme D.J."/>
            <person name="Sarris P.F."/>
        </authorList>
    </citation>
    <scope>NUCLEOTIDE SEQUENCE</scope>
    <source>
        <strain evidence="1">PFS-001/15</strain>
        <tissue evidence="1">Leaf</tissue>
    </source>
</reference>
<evidence type="ECO:0000313" key="2">
    <source>
        <dbReference type="Proteomes" id="UP000712281"/>
    </source>
</evidence>
<dbReference type="Proteomes" id="UP000712281">
    <property type="component" value="Unassembled WGS sequence"/>
</dbReference>
<comment type="caution">
    <text evidence="1">The sequence shown here is derived from an EMBL/GenBank/DDBJ whole genome shotgun (WGS) entry which is preliminary data.</text>
</comment>